<protein>
    <submittedName>
        <fullName evidence="1">Uncharacterized protein</fullName>
    </submittedName>
</protein>
<evidence type="ECO:0000313" key="1">
    <source>
        <dbReference type="EMBL" id="EMG26549.1"/>
    </source>
</evidence>
<accession>A0ABP2T1H6</accession>
<keyword evidence="2" id="KW-1185">Reference proteome</keyword>
<dbReference type="EMBL" id="ALYM01000001">
    <property type="protein sequence ID" value="EMG26549.1"/>
    <property type="molecule type" value="Genomic_DNA"/>
</dbReference>
<proteinExistence type="predicted"/>
<sequence length="44" mass="5090">MDLTEVFDRITNPYLLKKPEAIANSKLTDDEVKEAVNYYSNNII</sequence>
<name>A0ABP2T1H6_9STRE</name>
<dbReference type="Proteomes" id="UP000011769">
    <property type="component" value="Unassembled WGS sequence"/>
</dbReference>
<comment type="caution">
    <text evidence="1">The sequence shown here is derived from an EMBL/GenBank/DDBJ whole genome shotgun (WGS) entry which is preliminary data.</text>
</comment>
<reference evidence="1 2" key="1">
    <citation type="journal article" date="2013" name="PLoS ONE">
        <title>Comparative Genomic Characterization of Three Streptococcus parauberis Strains in Fish Pathogen, as Assessed by Wide-Genome Analyses.</title>
        <authorList>
            <person name="Nho S.W."/>
            <person name="Hikima J."/>
            <person name="Park S.B."/>
            <person name="Jang H.B."/>
            <person name="Cha I.S."/>
            <person name="Yasuike M."/>
            <person name="Nakamura Y."/>
            <person name="Fujiwara A."/>
            <person name="Sano M."/>
            <person name="Kanai K."/>
            <person name="Kondo H."/>
            <person name="Hirono I."/>
            <person name="Takeyama H."/>
            <person name="Aoki T."/>
            <person name="Jung T.S."/>
        </authorList>
    </citation>
    <scope>NUCLEOTIDE SEQUENCE [LARGE SCALE GENOMIC DNA]</scope>
    <source>
        <strain evidence="1 2">KRS-02083</strain>
    </source>
</reference>
<organism evidence="1 2">
    <name type="scientific">Streptococcus parauberis KRS-02083</name>
    <dbReference type="NCBI Taxonomy" id="1207545"/>
    <lineage>
        <taxon>Bacteria</taxon>
        <taxon>Bacillati</taxon>
        <taxon>Bacillota</taxon>
        <taxon>Bacilli</taxon>
        <taxon>Lactobacillales</taxon>
        <taxon>Streptococcaceae</taxon>
        <taxon>Streptococcus</taxon>
    </lineage>
</organism>
<gene>
    <name evidence="1" type="ORF">SPJ1_0511</name>
</gene>
<evidence type="ECO:0000313" key="2">
    <source>
        <dbReference type="Proteomes" id="UP000011769"/>
    </source>
</evidence>